<reference evidence="1 2" key="1">
    <citation type="submission" date="2017-01" db="EMBL/GenBank/DDBJ databases">
        <title>Novel large sulfur bacteria in the metagenomes of groundwater-fed chemosynthetic microbial mats in the Lake Huron basin.</title>
        <authorList>
            <person name="Sharrar A.M."/>
            <person name="Flood B.E."/>
            <person name="Bailey J.V."/>
            <person name="Jones D.S."/>
            <person name="Biddanda B."/>
            <person name="Ruberg S.A."/>
            <person name="Marcus D.N."/>
            <person name="Dick G.J."/>
        </authorList>
    </citation>
    <scope>NUCLEOTIDE SEQUENCE [LARGE SCALE GENOMIC DNA]</scope>
    <source>
        <strain evidence="1">A8</strain>
    </source>
</reference>
<accession>A0A1Y1QPX6</accession>
<evidence type="ECO:0000313" key="1">
    <source>
        <dbReference type="EMBL" id="OQX11029.1"/>
    </source>
</evidence>
<proteinExistence type="predicted"/>
<dbReference type="SUPFAM" id="SSF89872">
    <property type="entry name" value="Inhibitor of vertebrate lysozyme, Ivy"/>
    <property type="match status" value="1"/>
</dbReference>
<comment type="caution">
    <text evidence="1">The sequence shown here is derived from an EMBL/GenBank/DDBJ whole genome shotgun (WGS) entry which is preliminary data.</text>
</comment>
<protein>
    <recommendedName>
        <fullName evidence="3">C-lysozyme inhibitor</fullName>
    </recommendedName>
</protein>
<evidence type="ECO:0008006" key="3">
    <source>
        <dbReference type="Google" id="ProtNLM"/>
    </source>
</evidence>
<dbReference type="Gene3D" id="3.40.1420.10">
    <property type="entry name" value="Inhibitor of vertebrate lysozyme"/>
    <property type="match status" value="1"/>
</dbReference>
<dbReference type="InterPro" id="IPR036501">
    <property type="entry name" value="Inhibitor_vert_lysozyme_sf"/>
</dbReference>
<gene>
    <name evidence="1" type="ORF">BWK73_18770</name>
</gene>
<organism evidence="1 2">
    <name type="scientific">Thiothrix lacustris</name>
    <dbReference type="NCBI Taxonomy" id="525917"/>
    <lineage>
        <taxon>Bacteria</taxon>
        <taxon>Pseudomonadati</taxon>
        <taxon>Pseudomonadota</taxon>
        <taxon>Gammaproteobacteria</taxon>
        <taxon>Thiotrichales</taxon>
        <taxon>Thiotrichaceae</taxon>
        <taxon>Thiothrix</taxon>
    </lineage>
</organism>
<dbReference type="AlphaFoldDB" id="A0A1Y1QPX6"/>
<dbReference type="EMBL" id="MTEJ01000098">
    <property type="protein sequence ID" value="OQX11029.1"/>
    <property type="molecule type" value="Genomic_DNA"/>
</dbReference>
<evidence type="ECO:0000313" key="2">
    <source>
        <dbReference type="Proteomes" id="UP000192491"/>
    </source>
</evidence>
<sequence length="175" mass="19220">MLRLSSWMGFIMTKYLLTIIGLILASQSVSAKTVDDVLSCKKISDCPYIFDVYDGDAAFKKALDKFKKLPVASKDDWIANGTASPSAPVILDGKTYAIFDVCKPHDCGDNGYSLAYDPEEKKLFGIRVFLLKGISTPIGDPSIEVIEMLTSYRDGELGKEVNAENSVLPVTFHPK</sequence>
<name>A0A1Y1QPX6_9GAMM</name>
<dbReference type="Proteomes" id="UP000192491">
    <property type="component" value="Unassembled WGS sequence"/>
</dbReference>
<dbReference type="Pfam" id="PF08816">
    <property type="entry name" value="Ivy"/>
    <property type="match status" value="1"/>
</dbReference>